<accession>A0AB34IJU0</accession>
<evidence type="ECO:0000313" key="3">
    <source>
        <dbReference type="Proteomes" id="UP001515480"/>
    </source>
</evidence>
<keyword evidence="3" id="KW-1185">Reference proteome</keyword>
<dbReference type="EMBL" id="JBGBPQ010000024">
    <property type="protein sequence ID" value="KAL1500185.1"/>
    <property type="molecule type" value="Genomic_DNA"/>
</dbReference>
<feature type="region of interest" description="Disordered" evidence="1">
    <location>
        <begin position="55"/>
        <end position="79"/>
    </location>
</feature>
<feature type="region of interest" description="Disordered" evidence="1">
    <location>
        <begin position="272"/>
        <end position="295"/>
    </location>
</feature>
<proteinExistence type="predicted"/>
<comment type="caution">
    <text evidence="2">The sequence shown here is derived from an EMBL/GenBank/DDBJ whole genome shotgun (WGS) entry which is preliminary data.</text>
</comment>
<sequence length="344" mass="37283">MRPLAARRLALDRSAVGQGEDLLREGGAMTSSLAAAAMHRTDCPVEALAVEGLEEGREEAAGQQVSQMEAGLEEDPGEEGLKEGVDWLAAYPLELLGQQAAVQRAGVVLMEEALGEAQGEEALGEMSHLPAVALKAGLREGVEEEGLVEEGLEEELVEDVLKEEGRREEGREEVWALLQPRQPKAVGLEEEGRRVEGREVGAGPEEMSHLPAVALKGGLREGVEEEGLAEEGLAEEGLEEELVEDVLKEEGRREEGREEVWALLQPRQPKAVGLEEEGRRVEGREVGAGPEEMSHLPAVALKAGLREGVKEEGLEELVEEGPKESRLKKYGLKEEKGLREKGLM</sequence>
<evidence type="ECO:0000313" key="2">
    <source>
        <dbReference type="EMBL" id="KAL1500185.1"/>
    </source>
</evidence>
<name>A0AB34IJU0_PRYPA</name>
<evidence type="ECO:0000256" key="1">
    <source>
        <dbReference type="SAM" id="MobiDB-lite"/>
    </source>
</evidence>
<dbReference type="Proteomes" id="UP001515480">
    <property type="component" value="Unassembled WGS sequence"/>
</dbReference>
<organism evidence="2 3">
    <name type="scientific">Prymnesium parvum</name>
    <name type="common">Toxic golden alga</name>
    <dbReference type="NCBI Taxonomy" id="97485"/>
    <lineage>
        <taxon>Eukaryota</taxon>
        <taxon>Haptista</taxon>
        <taxon>Haptophyta</taxon>
        <taxon>Prymnesiophyceae</taxon>
        <taxon>Prymnesiales</taxon>
        <taxon>Prymnesiaceae</taxon>
        <taxon>Prymnesium</taxon>
    </lineage>
</organism>
<dbReference type="AlphaFoldDB" id="A0AB34IJU0"/>
<protein>
    <submittedName>
        <fullName evidence="2">Uncharacterized protein</fullName>
    </submittedName>
</protein>
<reference evidence="2 3" key="1">
    <citation type="journal article" date="2024" name="Science">
        <title>Giant polyketide synthase enzymes in the biosynthesis of giant marine polyether toxins.</title>
        <authorList>
            <person name="Fallon T.R."/>
            <person name="Shende V.V."/>
            <person name="Wierzbicki I.H."/>
            <person name="Pendleton A.L."/>
            <person name="Watervoot N.F."/>
            <person name="Auber R.P."/>
            <person name="Gonzalez D.J."/>
            <person name="Wisecaver J.H."/>
            <person name="Moore B.S."/>
        </authorList>
    </citation>
    <scope>NUCLEOTIDE SEQUENCE [LARGE SCALE GENOMIC DNA]</scope>
    <source>
        <strain evidence="2 3">12B1</strain>
    </source>
</reference>
<feature type="compositionally biased region" description="Basic and acidic residues" evidence="1">
    <location>
        <begin position="276"/>
        <end position="285"/>
    </location>
</feature>
<gene>
    <name evidence="2" type="ORF">AB1Y20_012854</name>
</gene>